<dbReference type="InterPro" id="IPR013783">
    <property type="entry name" value="Ig-like_fold"/>
</dbReference>
<reference evidence="4" key="1">
    <citation type="submission" date="2025-08" db="UniProtKB">
        <authorList>
            <consortium name="RefSeq"/>
        </authorList>
    </citation>
    <scope>IDENTIFICATION</scope>
    <source>
        <tissue evidence="4">Sperm</tissue>
    </source>
</reference>
<dbReference type="InterPro" id="IPR050617">
    <property type="entry name" value="E3_ligase_FN3/SPRY"/>
</dbReference>
<gene>
    <name evidence="4" type="primary">LOC116941330</name>
</gene>
<dbReference type="InterPro" id="IPR006574">
    <property type="entry name" value="PRY"/>
</dbReference>
<feature type="region of interest" description="Disordered" evidence="1">
    <location>
        <begin position="1"/>
        <end position="131"/>
    </location>
</feature>
<dbReference type="RefSeq" id="XP_032808211.1">
    <property type="nucleotide sequence ID" value="XM_032952320.1"/>
</dbReference>
<dbReference type="InterPro" id="IPR036116">
    <property type="entry name" value="FN3_sf"/>
</dbReference>
<dbReference type="PANTHER" id="PTHR24099">
    <property type="entry name" value="E3 UBIQUITIN-PROTEIN LIGASE TRIM36-RELATED"/>
    <property type="match status" value="1"/>
</dbReference>
<dbReference type="Gene3D" id="2.60.40.10">
    <property type="entry name" value="Immunoglobulins"/>
    <property type="match status" value="2"/>
</dbReference>
<feature type="domain" description="Fibronectin type-III" evidence="2">
    <location>
        <begin position="399"/>
        <end position="498"/>
    </location>
</feature>
<dbReference type="GeneID" id="116941330"/>
<sequence>MEEEGGYPLDSSGIHGWSDPSSGEEVTASERSRPRGDDAGDSSGTLVGDEVASDEAELTAVYSSSDVPGTDGPADRGGPGGPRTPPGLSPSESGKRDEVARGGGLGGPERGLDRVEPLSGPEARGHGDHEDLDQEEVHDMKAELEQRVEQLATRAVRVESFVAELEDIFIRVEDSYSGLQAGADSRLAGLMESLLDRYSGLARLLEEERRLKTERLYVQLLQCGRGLGASRELAAAARRAARLRDRIPFLHSAEAINDRIVEAVGSFLGVSPQPRTSADLLEFRLEFSRERRALRALTCTAAPSAPRLGPQEEGGATSRSFTVRWGVGARDVITHFTLIWRGAGPDSTELSVGVRGACCSCVVTGLEPNSAHVVHVVAHGPHGASTASEAHVYHTVPEAPEFVERDCAWSLDGAVLHWKSRGVGSVSSFSLEFTRLHADPECGDGEESSGLRTISGIQGCTRLVSLRPAQRYRFLVRALNAAGPSDTSRALIIETRGAHFTLDPETAHPRLQVSEDGTRVTCPAGEPEDLGDAGAQEGDGDSELFDGCWLSVLGASPSPPTSRAPLYWEVSVDAASGFCVGLEKEGGSCLLRYAGEPRRLELLEEGGRVKELLVSLLPTRLGILYRPLRSLLSFYNVEREQLLAGGPVPQGPGSARPAFILEGPGSLQLHTQIPVPSFAA</sequence>
<proteinExistence type="predicted"/>
<dbReference type="KEGG" id="pmrn:116941330"/>
<dbReference type="AlphaFoldDB" id="A0AAJ7SYX5"/>
<keyword evidence="3" id="KW-1185">Reference proteome</keyword>
<evidence type="ECO:0000313" key="3">
    <source>
        <dbReference type="Proteomes" id="UP001318040"/>
    </source>
</evidence>
<dbReference type="Pfam" id="PF13765">
    <property type="entry name" value="PRY"/>
    <property type="match status" value="1"/>
</dbReference>
<dbReference type="InterPro" id="IPR043136">
    <property type="entry name" value="B30.2/SPRY_sf"/>
</dbReference>
<feature type="region of interest" description="Disordered" evidence="1">
    <location>
        <begin position="518"/>
        <end position="538"/>
    </location>
</feature>
<feature type="domain" description="Fibronectin type-III" evidence="2">
    <location>
        <begin position="302"/>
        <end position="398"/>
    </location>
</feature>
<evidence type="ECO:0000256" key="1">
    <source>
        <dbReference type="SAM" id="MobiDB-lite"/>
    </source>
</evidence>
<evidence type="ECO:0000313" key="4">
    <source>
        <dbReference type="RefSeq" id="XP_032808211.1"/>
    </source>
</evidence>
<dbReference type="PANTHER" id="PTHR24099:SF16">
    <property type="entry name" value="E3 UBIQUITIN-PROTEIN LIGASE MIDLINE-1-LIKE ISOFORM X1"/>
    <property type="match status" value="1"/>
</dbReference>
<evidence type="ECO:0000259" key="2">
    <source>
        <dbReference type="PROSITE" id="PS50853"/>
    </source>
</evidence>
<dbReference type="SUPFAM" id="SSF49265">
    <property type="entry name" value="Fibronectin type III"/>
    <property type="match status" value="1"/>
</dbReference>
<dbReference type="SUPFAM" id="SSF49899">
    <property type="entry name" value="Concanavalin A-like lectins/glucanases"/>
    <property type="match status" value="1"/>
</dbReference>
<organism evidence="3 4">
    <name type="scientific">Petromyzon marinus</name>
    <name type="common">Sea lamprey</name>
    <dbReference type="NCBI Taxonomy" id="7757"/>
    <lineage>
        <taxon>Eukaryota</taxon>
        <taxon>Metazoa</taxon>
        <taxon>Chordata</taxon>
        <taxon>Craniata</taxon>
        <taxon>Vertebrata</taxon>
        <taxon>Cyclostomata</taxon>
        <taxon>Hyperoartia</taxon>
        <taxon>Petromyzontiformes</taxon>
        <taxon>Petromyzontidae</taxon>
        <taxon>Petromyzon</taxon>
    </lineage>
</organism>
<accession>A0AAJ7SYX5</accession>
<dbReference type="CDD" id="cd00063">
    <property type="entry name" value="FN3"/>
    <property type="match status" value="2"/>
</dbReference>
<dbReference type="Gene3D" id="2.60.120.920">
    <property type="match status" value="1"/>
</dbReference>
<dbReference type="InterPro" id="IPR003961">
    <property type="entry name" value="FN3_dom"/>
</dbReference>
<feature type="compositionally biased region" description="Basic and acidic residues" evidence="1">
    <location>
        <begin position="28"/>
        <end position="38"/>
    </location>
</feature>
<protein>
    <submittedName>
        <fullName evidence="4">Fibronectin type III and SPRY domain-containing protein 2-like</fullName>
    </submittedName>
</protein>
<name>A0AAJ7SYX5_PETMA</name>
<dbReference type="Proteomes" id="UP001318040">
    <property type="component" value="Chromosome 1"/>
</dbReference>
<dbReference type="PROSITE" id="PS50853">
    <property type="entry name" value="FN3"/>
    <property type="match status" value="2"/>
</dbReference>
<dbReference type="SMART" id="SM00060">
    <property type="entry name" value="FN3"/>
    <property type="match status" value="2"/>
</dbReference>
<dbReference type="InterPro" id="IPR013320">
    <property type="entry name" value="ConA-like_dom_sf"/>
</dbReference>